<keyword evidence="1" id="KW-0812">Transmembrane</keyword>
<dbReference type="KEGG" id="pmak:PMPD1_4371"/>
<feature type="transmembrane region" description="Helical" evidence="1">
    <location>
        <begin position="175"/>
        <end position="194"/>
    </location>
</feature>
<evidence type="ECO:0008006" key="4">
    <source>
        <dbReference type="Google" id="ProtNLM"/>
    </source>
</evidence>
<organism evidence="2 3">
    <name type="scientific">Paramixta manurensis</name>
    <dbReference type="NCBI Taxonomy" id="2740817"/>
    <lineage>
        <taxon>Bacteria</taxon>
        <taxon>Pseudomonadati</taxon>
        <taxon>Pseudomonadota</taxon>
        <taxon>Gammaproteobacteria</taxon>
        <taxon>Enterobacterales</taxon>
        <taxon>Erwiniaceae</taxon>
        <taxon>Paramixta</taxon>
    </lineage>
</organism>
<accession>A0A6M8UH90</accession>
<proteinExistence type="predicted"/>
<protein>
    <recommendedName>
        <fullName evidence="4">Membrane transporter protein</fullName>
    </recommendedName>
</protein>
<dbReference type="EMBL" id="CP054213">
    <property type="protein sequence ID" value="QKJ89269.1"/>
    <property type="molecule type" value="Genomic_DNA"/>
</dbReference>
<dbReference type="AlphaFoldDB" id="A0A6M8UH90"/>
<feature type="transmembrane region" description="Helical" evidence="1">
    <location>
        <begin position="16"/>
        <end position="41"/>
    </location>
</feature>
<feature type="transmembrane region" description="Helical" evidence="1">
    <location>
        <begin position="53"/>
        <end position="71"/>
    </location>
</feature>
<sequence length="250" mass="27016">MAPAEGKSPMLSNETFYLTTVVVLCALCQSVVGVGLIMIGLPTLILSGYPFDHALSICLPGSLIINVFQVLAERSNYRRADIVSYASISVIYTAFLFYLNLVIGLSFSKLTAGIILLFTGIVGFMPAVRERFLKTLNIKPAVTNTAIGVIHSISSLGGSLLSLTGTARYAESAEARRFIAGGYLSLGIIQLAFYSTHGVSITPVMYSLVAVPAYFISRTLVTPYVNHQKLKAFIFILILIYGALLIKQSM</sequence>
<keyword evidence="3" id="KW-1185">Reference proteome</keyword>
<feature type="transmembrane region" description="Helical" evidence="1">
    <location>
        <begin position="83"/>
        <end position="104"/>
    </location>
</feature>
<evidence type="ECO:0000313" key="2">
    <source>
        <dbReference type="EMBL" id="QKJ89269.1"/>
    </source>
</evidence>
<evidence type="ECO:0000256" key="1">
    <source>
        <dbReference type="SAM" id="Phobius"/>
    </source>
</evidence>
<keyword evidence="1" id="KW-0472">Membrane</keyword>
<feature type="transmembrane region" description="Helical" evidence="1">
    <location>
        <begin position="230"/>
        <end position="246"/>
    </location>
</feature>
<feature type="transmembrane region" description="Helical" evidence="1">
    <location>
        <begin position="110"/>
        <end position="129"/>
    </location>
</feature>
<keyword evidence="1" id="KW-1133">Transmembrane helix</keyword>
<gene>
    <name evidence="2" type="ORF">PMPD1_4371</name>
</gene>
<feature type="transmembrane region" description="Helical" evidence="1">
    <location>
        <begin position="206"/>
        <end position="224"/>
    </location>
</feature>
<name>A0A6M8UH90_9GAMM</name>
<evidence type="ECO:0000313" key="3">
    <source>
        <dbReference type="Proteomes" id="UP000505325"/>
    </source>
</evidence>
<feature type="transmembrane region" description="Helical" evidence="1">
    <location>
        <begin position="141"/>
        <end position="163"/>
    </location>
</feature>
<geneLocation type="plasmid" evidence="3">
    <name>ppd-1</name>
</geneLocation>
<dbReference type="Proteomes" id="UP000505325">
    <property type="component" value="Plasmid pPD-1"/>
</dbReference>
<dbReference type="RefSeq" id="WP_173636328.1">
    <property type="nucleotide sequence ID" value="NZ_CP054213.1"/>
</dbReference>
<keyword evidence="2" id="KW-0614">Plasmid</keyword>
<reference evidence="2 3" key="1">
    <citation type="submission" date="2020-06" db="EMBL/GenBank/DDBJ databases">
        <title>Genome sequence of Paramixta manurensis strain PD-1.</title>
        <authorList>
            <person name="Lee C.W."/>
            <person name="Kim J."/>
        </authorList>
    </citation>
    <scope>NUCLEOTIDE SEQUENCE [LARGE SCALE GENOMIC DNA]</scope>
    <source>
        <strain evidence="2 3">PD-1</strain>
        <plasmid evidence="3">ppd-1</plasmid>
    </source>
</reference>